<feature type="disulfide bond" evidence="4">
    <location>
        <begin position="604"/>
        <end position="656"/>
    </location>
</feature>
<feature type="domain" description="CTCK" evidence="5">
    <location>
        <begin position="575"/>
        <end position="662"/>
    </location>
</feature>
<keyword evidence="2 4" id="KW-1015">Disulfide bond</keyword>
<feature type="domain" description="VWFC" evidence="6">
    <location>
        <begin position="434"/>
        <end position="500"/>
    </location>
</feature>
<evidence type="ECO:0000259" key="6">
    <source>
        <dbReference type="PROSITE" id="PS50184"/>
    </source>
</evidence>
<dbReference type="EMBL" id="JBHFQA010000009">
    <property type="protein sequence ID" value="KAL2093187.1"/>
    <property type="molecule type" value="Genomic_DNA"/>
</dbReference>
<keyword evidence="9" id="KW-1185">Reference proteome</keyword>
<evidence type="ECO:0000256" key="4">
    <source>
        <dbReference type="PROSITE-ProRule" id="PRU00039"/>
    </source>
</evidence>
<evidence type="ECO:0000256" key="1">
    <source>
        <dbReference type="ARBA" id="ARBA00022737"/>
    </source>
</evidence>
<dbReference type="InterPro" id="IPR050780">
    <property type="entry name" value="Mucin_vWF_Thrombospondin_sf"/>
</dbReference>
<reference evidence="8 9" key="1">
    <citation type="submission" date="2024-09" db="EMBL/GenBank/DDBJ databases">
        <title>A chromosome-level genome assembly of Gray's grenadier anchovy, Coilia grayii.</title>
        <authorList>
            <person name="Fu Z."/>
        </authorList>
    </citation>
    <scope>NUCLEOTIDE SEQUENCE [LARGE SCALE GENOMIC DNA]</scope>
    <source>
        <strain evidence="8">G4</strain>
        <tissue evidence="8">Muscle</tissue>
    </source>
</reference>
<dbReference type="PROSITE" id="PS01225">
    <property type="entry name" value="CTCK_2"/>
    <property type="match status" value="1"/>
</dbReference>
<dbReference type="SMART" id="SM00832">
    <property type="entry name" value="C8"/>
    <property type="match status" value="1"/>
</dbReference>
<dbReference type="PANTHER" id="PTHR11339:SF408">
    <property type="entry name" value="MUCIN-5B"/>
    <property type="match status" value="1"/>
</dbReference>
<sequence>MDEGGWCYIAYCNTSCQVERETRPCNFTTLPPSSTPSKSCIDVEPPRKNGDTWTGNCTTYTCVNGKVSSQKVPCSPEDPQQPQCENGYSPIKVYTNNHCCYHYECQCKCKGWGDKHHHTFDGNYYSFQGNCTYVLVQEIIPKYNFSVHIKKSNCDTSACWQSLTIKYKSEEVLLEQRHSSLNLAFVNGRRVFPTFKNDHFTIISTGMELQMAIPDINTTLMFGGSSFSITLSASHFNGNTEGQCGNCDNNGNNDCKLPNGQIQPKCTDTAKEWVVNASECVQPTGQPPTTPPPTCKSDICDVILSKIFEECRKHLLYKYYYDTCKADACGGGGNKSACLTVQTFARDCSQESHCVEWRTATNGQCEVDCRDKVYEACGSPKQPTCISRSTDVCEKQPECTDEKELGCSKDEVCRCPEGQILFSPYSDTCVPNCNVCLGPDGMPKMPGEKWRHGCKECECSWASFTTECWPVECKAETITCPVGQMIVSKAGDCCVKNECEPKDVCVYNNTERQPGEQWSPFNDRCQKYECVKENDQFVIQKVITSCPRINTDECIPGTVRTDESGCCKVCTPKSCKVSKKQAFLETSDCNSTAPVELTSCVGACATSSMYSLQMNTVMHNCACCREQRTSQRQTEIHCTNGTTLTHSYVYIEACGCESEQCKEGNIS</sequence>
<dbReference type="InterPro" id="IPR014853">
    <property type="entry name" value="VWF/SSPO/ZAN-like_Cys-rich_dom"/>
</dbReference>
<comment type="caution">
    <text evidence="8">The sequence shown here is derived from an EMBL/GenBank/DDBJ whole genome shotgun (WGS) entry which is preliminary data.</text>
</comment>
<dbReference type="SUPFAM" id="SSF57603">
    <property type="entry name" value="FnI-like domain"/>
    <property type="match status" value="1"/>
</dbReference>
<gene>
    <name evidence="8" type="ORF">ACEWY4_010499</name>
</gene>
<dbReference type="SMART" id="SM00214">
    <property type="entry name" value="VWC"/>
    <property type="match status" value="3"/>
</dbReference>
<evidence type="ECO:0000259" key="5">
    <source>
        <dbReference type="PROSITE" id="PS01225"/>
    </source>
</evidence>
<dbReference type="SMART" id="SM00041">
    <property type="entry name" value="CT"/>
    <property type="match status" value="1"/>
</dbReference>
<keyword evidence="3" id="KW-0325">Glycoprotein</keyword>
<accession>A0ABD1K234</accession>
<protein>
    <submittedName>
        <fullName evidence="8">Uncharacterized protein</fullName>
    </submittedName>
</protein>
<proteinExistence type="predicted"/>
<evidence type="ECO:0000256" key="3">
    <source>
        <dbReference type="ARBA" id="ARBA00023180"/>
    </source>
</evidence>
<feature type="domain" description="VWFD" evidence="7">
    <location>
        <begin position="107"/>
        <end position="281"/>
    </location>
</feature>
<evidence type="ECO:0000256" key="2">
    <source>
        <dbReference type="ARBA" id="ARBA00023157"/>
    </source>
</evidence>
<dbReference type="PANTHER" id="PTHR11339">
    <property type="entry name" value="EXTRACELLULAR MATRIX GLYCOPROTEIN RELATED"/>
    <property type="match status" value="1"/>
</dbReference>
<feature type="disulfide bond" evidence="4">
    <location>
        <begin position="589"/>
        <end position="638"/>
    </location>
</feature>
<dbReference type="PROSITE" id="PS50184">
    <property type="entry name" value="VWFC_2"/>
    <property type="match status" value="1"/>
</dbReference>
<evidence type="ECO:0000313" key="8">
    <source>
        <dbReference type="EMBL" id="KAL2093187.1"/>
    </source>
</evidence>
<dbReference type="Pfam" id="PF08742">
    <property type="entry name" value="C8"/>
    <property type="match status" value="1"/>
</dbReference>
<evidence type="ECO:0000259" key="7">
    <source>
        <dbReference type="PROSITE" id="PS51233"/>
    </source>
</evidence>
<organism evidence="8 9">
    <name type="scientific">Coilia grayii</name>
    <name type="common">Gray's grenadier anchovy</name>
    <dbReference type="NCBI Taxonomy" id="363190"/>
    <lineage>
        <taxon>Eukaryota</taxon>
        <taxon>Metazoa</taxon>
        <taxon>Chordata</taxon>
        <taxon>Craniata</taxon>
        <taxon>Vertebrata</taxon>
        <taxon>Euteleostomi</taxon>
        <taxon>Actinopterygii</taxon>
        <taxon>Neopterygii</taxon>
        <taxon>Teleostei</taxon>
        <taxon>Clupei</taxon>
        <taxon>Clupeiformes</taxon>
        <taxon>Clupeoidei</taxon>
        <taxon>Engraulidae</taxon>
        <taxon>Coilinae</taxon>
        <taxon>Coilia</taxon>
    </lineage>
</organism>
<name>A0ABD1K234_9TELE</name>
<dbReference type="InterPro" id="IPR001846">
    <property type="entry name" value="VWF_type-D"/>
</dbReference>
<dbReference type="Pfam" id="PF00094">
    <property type="entry name" value="VWD"/>
    <property type="match status" value="1"/>
</dbReference>
<dbReference type="InterPro" id="IPR001007">
    <property type="entry name" value="VWF_dom"/>
</dbReference>
<dbReference type="PROSITE" id="PS01185">
    <property type="entry name" value="CTCK_1"/>
    <property type="match status" value="1"/>
</dbReference>
<evidence type="ECO:0000313" key="9">
    <source>
        <dbReference type="Proteomes" id="UP001591681"/>
    </source>
</evidence>
<dbReference type="PROSITE" id="PS01208">
    <property type="entry name" value="VWFC_1"/>
    <property type="match status" value="1"/>
</dbReference>
<dbReference type="Proteomes" id="UP001591681">
    <property type="component" value="Unassembled WGS sequence"/>
</dbReference>
<dbReference type="PROSITE" id="PS51233">
    <property type="entry name" value="VWFD"/>
    <property type="match status" value="1"/>
</dbReference>
<comment type="caution">
    <text evidence="4">Lacks conserved residue(s) required for the propagation of feature annotation.</text>
</comment>
<dbReference type="InterPro" id="IPR006207">
    <property type="entry name" value="Cys_knot_C"/>
</dbReference>
<keyword evidence="1" id="KW-0677">Repeat</keyword>
<feature type="disulfide bond" evidence="4">
    <location>
        <begin position="600"/>
        <end position="654"/>
    </location>
</feature>
<dbReference type="SMART" id="SM00216">
    <property type="entry name" value="VWD"/>
    <property type="match status" value="1"/>
</dbReference>
<dbReference type="AlphaFoldDB" id="A0ABD1K234"/>